<dbReference type="AlphaFoldDB" id="A0A0D3AVB5"/>
<proteinExistence type="inferred from homology"/>
<dbReference type="EnsemblPlants" id="Bo2g134650.1">
    <property type="protein sequence ID" value="Bo2g134650.1"/>
    <property type="gene ID" value="Bo2g134650"/>
</dbReference>
<dbReference type="PRINTS" id="PR01217">
    <property type="entry name" value="PRICHEXTENSN"/>
</dbReference>
<comment type="similarity">
    <text evidence="1">Belongs to the plant LTP family. PEARLI1 subfamily.</text>
</comment>
<dbReference type="InterPro" id="IPR036312">
    <property type="entry name" value="Bifun_inhib/LTP/seed_sf"/>
</dbReference>
<dbReference type="InterPro" id="IPR051636">
    <property type="entry name" value="Plant_LTP/defense-related"/>
</dbReference>
<feature type="domain" description="Hydrophobic seed protein" evidence="4">
    <location>
        <begin position="101"/>
        <end position="177"/>
    </location>
</feature>
<feature type="region of interest" description="Disordered" evidence="2">
    <location>
        <begin position="27"/>
        <end position="105"/>
    </location>
</feature>
<dbReference type="GeneID" id="106325835"/>
<dbReference type="HOGENOM" id="CLU_1621270_0_0_1"/>
<dbReference type="Proteomes" id="UP000032141">
    <property type="component" value="Chromosome C2"/>
</dbReference>
<dbReference type="OrthoDB" id="1114271at2759"/>
<evidence type="ECO:0000259" key="4">
    <source>
        <dbReference type="Pfam" id="PF14547"/>
    </source>
</evidence>
<dbReference type="RefSeq" id="XP_013619340.1">
    <property type="nucleotide sequence ID" value="XM_013763886.1"/>
</dbReference>
<evidence type="ECO:0000313" key="5">
    <source>
        <dbReference type="EnsemblPlants" id="Bo2g134650.1"/>
    </source>
</evidence>
<reference evidence="5" key="2">
    <citation type="submission" date="2015-03" db="UniProtKB">
        <authorList>
            <consortium name="EnsemblPlants"/>
        </authorList>
    </citation>
    <scope>IDENTIFICATION</scope>
</reference>
<accession>A0A0D3AVB5</accession>
<dbReference type="OMA" id="VPQIRIC"/>
<sequence length="177" mass="18915">MALHCSLKIVTLFLALNILLLARTQVVQSRSTTSPRIPAPPSIMAPPRIPLPPPPPCPPPPPPPPPPCPPPPQPQPFPPPPLPLPSLSPNPPPSQHPPRSTCPKTVPQIRICGSIVNKLPRIRSVQPCCSIVRDRSDTDALDCLCELVDAPRLSLPPNIIILSGACGRRIPPGYTCP</sequence>
<evidence type="ECO:0000256" key="2">
    <source>
        <dbReference type="SAM" id="MobiDB-lite"/>
    </source>
</evidence>
<evidence type="ECO:0000256" key="3">
    <source>
        <dbReference type="SAM" id="SignalP"/>
    </source>
</evidence>
<dbReference type="STRING" id="109376.A0A0D3AVB5"/>
<keyword evidence="3" id="KW-0732">Signal</keyword>
<feature type="signal peptide" evidence="3">
    <location>
        <begin position="1"/>
        <end position="29"/>
    </location>
</feature>
<reference evidence="5 6" key="1">
    <citation type="journal article" date="2014" name="Genome Biol.">
        <title>Transcriptome and methylome profiling reveals relics of genome dominance in the mesopolyploid Brassica oleracea.</title>
        <authorList>
            <person name="Parkin I.A."/>
            <person name="Koh C."/>
            <person name="Tang H."/>
            <person name="Robinson S.J."/>
            <person name="Kagale S."/>
            <person name="Clarke W.E."/>
            <person name="Town C.D."/>
            <person name="Nixon J."/>
            <person name="Krishnakumar V."/>
            <person name="Bidwell S.L."/>
            <person name="Denoeud F."/>
            <person name="Belcram H."/>
            <person name="Links M.G."/>
            <person name="Just J."/>
            <person name="Clarke C."/>
            <person name="Bender T."/>
            <person name="Huebert T."/>
            <person name="Mason A.S."/>
            <person name="Pires J.C."/>
            <person name="Barker G."/>
            <person name="Moore J."/>
            <person name="Walley P.G."/>
            <person name="Manoli S."/>
            <person name="Batley J."/>
            <person name="Edwards D."/>
            <person name="Nelson M.N."/>
            <person name="Wang X."/>
            <person name="Paterson A.H."/>
            <person name="King G."/>
            <person name="Bancroft I."/>
            <person name="Chalhoub B."/>
            <person name="Sharpe A.G."/>
        </authorList>
    </citation>
    <scope>NUCLEOTIDE SEQUENCE</scope>
    <source>
        <strain evidence="5 6">cv. TO1000</strain>
    </source>
</reference>
<dbReference type="InterPro" id="IPR027923">
    <property type="entry name" value="Hydrophob_seed_dom"/>
</dbReference>
<protein>
    <recommendedName>
        <fullName evidence="4">Hydrophobic seed protein domain-containing protein</fullName>
    </recommendedName>
</protein>
<dbReference type="Pfam" id="PF14547">
    <property type="entry name" value="Hydrophob_seed"/>
    <property type="match status" value="1"/>
</dbReference>
<feature type="chain" id="PRO_5002268568" description="Hydrophobic seed protein domain-containing protein" evidence="3">
    <location>
        <begin position="30"/>
        <end position="177"/>
    </location>
</feature>
<dbReference type="Gene3D" id="1.10.110.10">
    <property type="entry name" value="Plant lipid-transfer and hydrophobic proteins"/>
    <property type="match status" value="1"/>
</dbReference>
<dbReference type="SUPFAM" id="SSF47699">
    <property type="entry name" value="Bifunctional inhibitor/lipid-transfer protein/seed storage 2S albumin"/>
    <property type="match status" value="1"/>
</dbReference>
<organism evidence="5 6">
    <name type="scientific">Brassica oleracea var. oleracea</name>
    <dbReference type="NCBI Taxonomy" id="109376"/>
    <lineage>
        <taxon>Eukaryota</taxon>
        <taxon>Viridiplantae</taxon>
        <taxon>Streptophyta</taxon>
        <taxon>Embryophyta</taxon>
        <taxon>Tracheophyta</taxon>
        <taxon>Spermatophyta</taxon>
        <taxon>Magnoliopsida</taxon>
        <taxon>eudicotyledons</taxon>
        <taxon>Gunneridae</taxon>
        <taxon>Pentapetalae</taxon>
        <taxon>rosids</taxon>
        <taxon>malvids</taxon>
        <taxon>Brassicales</taxon>
        <taxon>Brassicaceae</taxon>
        <taxon>Brassiceae</taxon>
        <taxon>Brassica</taxon>
    </lineage>
</organism>
<evidence type="ECO:0000256" key="1">
    <source>
        <dbReference type="ARBA" id="ARBA00008965"/>
    </source>
</evidence>
<dbReference type="PANTHER" id="PTHR31731">
    <property type="match status" value="1"/>
</dbReference>
<dbReference type="Gramene" id="Bo2g134650.1">
    <property type="protein sequence ID" value="Bo2g134650.1"/>
    <property type="gene ID" value="Bo2g134650"/>
</dbReference>
<name>A0A0D3AVB5_BRAOL</name>
<evidence type="ECO:0000313" key="6">
    <source>
        <dbReference type="Proteomes" id="UP000032141"/>
    </source>
</evidence>
<keyword evidence="6" id="KW-1185">Reference proteome</keyword>
<dbReference type="KEGG" id="boe:106325835"/>
<feature type="compositionally biased region" description="Pro residues" evidence="2">
    <location>
        <begin position="37"/>
        <end position="96"/>
    </location>
</feature>